<reference evidence="4 5" key="1">
    <citation type="submission" date="2018-08" db="EMBL/GenBank/DDBJ databases">
        <title>Sequencing the genomes of 1000 actinobacteria strains.</title>
        <authorList>
            <person name="Klenk H.-P."/>
        </authorList>
    </citation>
    <scope>NUCLEOTIDE SEQUENCE [LARGE SCALE GENOMIC DNA]</scope>
    <source>
        <strain evidence="4 5">DSM 22891</strain>
    </source>
</reference>
<keyword evidence="5" id="KW-1185">Reference proteome</keyword>
<feature type="domain" description="Gfo/Idh/MocA-like oxidoreductase N-terminal" evidence="2">
    <location>
        <begin position="5"/>
        <end position="117"/>
    </location>
</feature>
<dbReference type="InterPro" id="IPR000683">
    <property type="entry name" value="Gfo/Idh/MocA-like_OxRdtase_N"/>
</dbReference>
<dbReference type="RefSeq" id="WP_115851173.1">
    <property type="nucleotide sequence ID" value="NZ_QTUC01000001.1"/>
</dbReference>
<dbReference type="Gene3D" id="3.30.360.10">
    <property type="entry name" value="Dihydrodipicolinate Reductase, domain 2"/>
    <property type="match status" value="1"/>
</dbReference>
<dbReference type="EMBL" id="QTUC01000001">
    <property type="protein sequence ID" value="REF37770.1"/>
    <property type="molecule type" value="Genomic_DNA"/>
</dbReference>
<dbReference type="Proteomes" id="UP000256485">
    <property type="component" value="Unassembled WGS sequence"/>
</dbReference>
<dbReference type="InterPro" id="IPR036291">
    <property type="entry name" value="NAD(P)-bd_dom_sf"/>
</dbReference>
<accession>A0A3D9VC63</accession>
<gene>
    <name evidence="4" type="ORF">DFJ64_3227</name>
</gene>
<dbReference type="SUPFAM" id="SSF55347">
    <property type="entry name" value="Glyceraldehyde-3-phosphate dehydrogenase-like, C-terminal domain"/>
    <property type="match status" value="1"/>
</dbReference>
<comment type="caution">
    <text evidence="4">The sequence shown here is derived from an EMBL/GenBank/DDBJ whole genome shotgun (WGS) entry which is preliminary data.</text>
</comment>
<dbReference type="InterPro" id="IPR051317">
    <property type="entry name" value="Gfo/Idh/MocA_oxidoreduct"/>
</dbReference>
<evidence type="ECO:0000313" key="4">
    <source>
        <dbReference type="EMBL" id="REF37770.1"/>
    </source>
</evidence>
<feature type="region of interest" description="Disordered" evidence="1">
    <location>
        <begin position="319"/>
        <end position="342"/>
    </location>
</feature>
<dbReference type="OrthoDB" id="256869at2"/>
<evidence type="ECO:0000259" key="2">
    <source>
        <dbReference type="Pfam" id="PF01408"/>
    </source>
</evidence>
<evidence type="ECO:0000313" key="5">
    <source>
        <dbReference type="Proteomes" id="UP000256485"/>
    </source>
</evidence>
<dbReference type="Gene3D" id="3.40.50.720">
    <property type="entry name" value="NAD(P)-binding Rossmann-like Domain"/>
    <property type="match status" value="1"/>
</dbReference>
<dbReference type="GO" id="GO:0000166">
    <property type="term" value="F:nucleotide binding"/>
    <property type="evidence" value="ECO:0007669"/>
    <property type="project" value="InterPro"/>
</dbReference>
<feature type="domain" description="GFO/IDH/MocA-like oxidoreductase" evidence="3">
    <location>
        <begin position="126"/>
        <end position="245"/>
    </location>
</feature>
<proteinExistence type="predicted"/>
<dbReference type="PANTHER" id="PTHR43708:SF8">
    <property type="entry name" value="OXIDOREDUCTASE"/>
    <property type="match status" value="1"/>
</dbReference>
<name>A0A3D9VC63_THECX</name>
<dbReference type="InterPro" id="IPR055170">
    <property type="entry name" value="GFO_IDH_MocA-like_dom"/>
</dbReference>
<evidence type="ECO:0000259" key="3">
    <source>
        <dbReference type="Pfam" id="PF22725"/>
    </source>
</evidence>
<organism evidence="4 5">
    <name type="scientific">Thermasporomyces composti</name>
    <dbReference type="NCBI Taxonomy" id="696763"/>
    <lineage>
        <taxon>Bacteria</taxon>
        <taxon>Bacillati</taxon>
        <taxon>Actinomycetota</taxon>
        <taxon>Actinomycetes</taxon>
        <taxon>Propionibacteriales</taxon>
        <taxon>Nocardioidaceae</taxon>
        <taxon>Thermasporomyces</taxon>
    </lineage>
</organism>
<dbReference type="AlphaFoldDB" id="A0A3D9VC63"/>
<feature type="compositionally biased region" description="Polar residues" evidence="1">
    <location>
        <begin position="328"/>
        <end position="342"/>
    </location>
</feature>
<dbReference type="SUPFAM" id="SSF51735">
    <property type="entry name" value="NAD(P)-binding Rossmann-fold domains"/>
    <property type="match status" value="1"/>
</dbReference>
<sequence length="342" mass="36138">MKVKSVGVVGLGGMGGVHIAGWQRLGVDVHGYDGLPEARARARDERGVTVHDDMESLLGAVDVVDVCTPTDAHHTVALAGIRAGRHVICEKPLTRTLAEADELIAAAREAGVQLHVAQVVRFFPEYAAAREAVVAGRIGTPAVLRLTREGGMPAGDRWYHDQARSGGIICDVMIHDIDFARWIAGDVVRVYAKTLRPAGPQGAHTHAYAILTHASGAISHLTASWARLKAPFRTSFELAGSEGMLDYATDQRPAVRTAPPELAFAGGWPTAEDPWAAELREFLAAIEDGTPPRVGAEDGRAALEIALAAVESAETGRAIELPTDESDTNLGTTTASAEVTSA</sequence>
<dbReference type="Pfam" id="PF01408">
    <property type="entry name" value="GFO_IDH_MocA"/>
    <property type="match status" value="1"/>
</dbReference>
<evidence type="ECO:0000256" key="1">
    <source>
        <dbReference type="SAM" id="MobiDB-lite"/>
    </source>
</evidence>
<dbReference type="PANTHER" id="PTHR43708">
    <property type="entry name" value="CONSERVED EXPRESSED OXIDOREDUCTASE (EUROFUNG)"/>
    <property type="match status" value="1"/>
</dbReference>
<dbReference type="Pfam" id="PF22725">
    <property type="entry name" value="GFO_IDH_MocA_C3"/>
    <property type="match status" value="1"/>
</dbReference>
<protein>
    <submittedName>
        <fullName evidence="4">Putative dehydrogenase</fullName>
    </submittedName>
</protein>